<dbReference type="InterPro" id="IPR045645">
    <property type="entry name" value="DUF6403"/>
</dbReference>
<accession>A0A221W3C4</accession>
<keyword evidence="1" id="KW-0472">Membrane</keyword>
<protein>
    <submittedName>
        <fullName evidence="2">Uncharacterized protein</fullName>
    </submittedName>
</protein>
<dbReference type="Proteomes" id="UP000204221">
    <property type="component" value="Chromosome"/>
</dbReference>
<evidence type="ECO:0000313" key="2">
    <source>
        <dbReference type="EMBL" id="ASO20350.1"/>
    </source>
</evidence>
<dbReference type="AlphaFoldDB" id="A0A221W3C4"/>
<evidence type="ECO:0000256" key="1">
    <source>
        <dbReference type="SAM" id="Phobius"/>
    </source>
</evidence>
<dbReference type="Pfam" id="PF19941">
    <property type="entry name" value="DUF6403"/>
    <property type="match status" value="1"/>
</dbReference>
<evidence type="ECO:0000313" key="3">
    <source>
        <dbReference type="Proteomes" id="UP000204221"/>
    </source>
</evidence>
<keyword evidence="1" id="KW-0812">Transmembrane</keyword>
<reference evidence="2 3" key="1">
    <citation type="submission" date="2017-07" db="EMBL/GenBank/DDBJ databases">
        <title>Complete genome sequence of Actinoalloteichus hoggarensis DSM 45943, type strain of Actinoalloteichus hoggarensis.</title>
        <authorList>
            <person name="Ruckert C."/>
            <person name="Nouioui I."/>
            <person name="Willmese J."/>
            <person name="van Wezel G."/>
            <person name="Klenk H.-P."/>
            <person name="Kalinowski J."/>
            <person name="Zotchev S.B."/>
        </authorList>
    </citation>
    <scope>NUCLEOTIDE SEQUENCE [LARGE SCALE GENOMIC DNA]</scope>
    <source>
        <strain evidence="2 3">DSM 45943</strain>
    </source>
</reference>
<feature type="transmembrane region" description="Helical" evidence="1">
    <location>
        <begin position="6"/>
        <end position="26"/>
    </location>
</feature>
<dbReference type="KEGG" id="ahg:AHOG_13535"/>
<gene>
    <name evidence="2" type="ORF">AHOG_13535</name>
</gene>
<dbReference type="EMBL" id="CP022521">
    <property type="protein sequence ID" value="ASO20350.1"/>
    <property type="molecule type" value="Genomic_DNA"/>
</dbReference>
<organism evidence="2 3">
    <name type="scientific">Actinoalloteichus hoggarensis</name>
    <dbReference type="NCBI Taxonomy" id="1470176"/>
    <lineage>
        <taxon>Bacteria</taxon>
        <taxon>Bacillati</taxon>
        <taxon>Actinomycetota</taxon>
        <taxon>Actinomycetes</taxon>
        <taxon>Pseudonocardiales</taxon>
        <taxon>Pseudonocardiaceae</taxon>
        <taxon>Actinoalloteichus</taxon>
    </lineage>
</organism>
<keyword evidence="3" id="KW-1185">Reference proteome</keyword>
<name>A0A221W3C4_9PSEU</name>
<sequence length="103" mass="10973">MDDVNWWVWPVGGAVLVVAGFLSALLPRARARRRRRLLAWSTARAAIAAASVSRDACVADVPEAAELLARAELTAGARGGVAAAAAATEQARRADRLWREARP</sequence>
<proteinExistence type="predicted"/>
<keyword evidence="1" id="KW-1133">Transmembrane helix</keyword>